<evidence type="ECO:0000313" key="7">
    <source>
        <dbReference type="Proteomes" id="UP001059041"/>
    </source>
</evidence>
<keyword evidence="4" id="KW-0393">Immunoglobulin domain</keyword>
<dbReference type="Proteomes" id="UP001059041">
    <property type="component" value="Linkage Group LG24"/>
</dbReference>
<dbReference type="InterPro" id="IPR007110">
    <property type="entry name" value="Ig-like_dom"/>
</dbReference>
<accession>A0A9W7T9B9</accession>
<organism evidence="6 7">
    <name type="scientific">Triplophysa rosa</name>
    <name type="common">Cave loach</name>
    <dbReference type="NCBI Taxonomy" id="992332"/>
    <lineage>
        <taxon>Eukaryota</taxon>
        <taxon>Metazoa</taxon>
        <taxon>Chordata</taxon>
        <taxon>Craniata</taxon>
        <taxon>Vertebrata</taxon>
        <taxon>Euteleostomi</taxon>
        <taxon>Actinopterygii</taxon>
        <taxon>Neopterygii</taxon>
        <taxon>Teleostei</taxon>
        <taxon>Ostariophysi</taxon>
        <taxon>Cypriniformes</taxon>
        <taxon>Nemacheilidae</taxon>
        <taxon>Triplophysa</taxon>
    </lineage>
</organism>
<protein>
    <recommendedName>
        <fullName evidence="5">Ig-like domain-containing protein</fullName>
    </recommendedName>
</protein>
<evidence type="ECO:0000256" key="1">
    <source>
        <dbReference type="ARBA" id="ARBA00022729"/>
    </source>
</evidence>
<dbReference type="PANTHER" id="PTHR44337:SF20">
    <property type="entry name" value="CARCINOEMBRYONIC ANTIGEN-RELATED CELL ADHESION MOLECULE 5-RELATED"/>
    <property type="match status" value="1"/>
</dbReference>
<reference evidence="6" key="1">
    <citation type="submission" date="2021-02" db="EMBL/GenBank/DDBJ databases">
        <title>Comparative genomics reveals that relaxation of natural selection precedes convergent phenotypic evolution of cavefish.</title>
        <authorList>
            <person name="Peng Z."/>
        </authorList>
    </citation>
    <scope>NUCLEOTIDE SEQUENCE</scope>
    <source>
        <tissue evidence="6">Muscle</tissue>
    </source>
</reference>
<proteinExistence type="predicted"/>
<keyword evidence="3" id="KW-0325">Glycoprotein</keyword>
<dbReference type="PANTHER" id="PTHR44337">
    <property type="entry name" value="CARCINOEMBRYONIC ANTIGEN-RELATED CELL ADHESION MOLECULE 8"/>
    <property type="match status" value="1"/>
</dbReference>
<name>A0A9W7T9B9_TRIRA</name>
<evidence type="ECO:0000313" key="6">
    <source>
        <dbReference type="EMBL" id="KAI7792024.1"/>
    </source>
</evidence>
<evidence type="ECO:0000256" key="2">
    <source>
        <dbReference type="ARBA" id="ARBA00023157"/>
    </source>
</evidence>
<dbReference type="EMBL" id="JAFHDT010000024">
    <property type="protein sequence ID" value="KAI7792024.1"/>
    <property type="molecule type" value="Genomic_DNA"/>
</dbReference>
<evidence type="ECO:0000259" key="5">
    <source>
        <dbReference type="PROSITE" id="PS50835"/>
    </source>
</evidence>
<sequence length="306" mass="33358">NVQRRSVFIHIIIICFCLPGLDVGSTSTSNIYGPLDITLWGPDMVTVAIPASFFCFSQCSPACLYSITADGRSADTDEITIIIRERLNITTVTCTAKNNITGHTSTTHKTLQVLQGPENVSISGPAYLPVDRSQRFLCSAVCWPSCNYSWTSNGLPRSTSGNQLVVTPSAAVAIETLVCKATNSKSGIFASAVRKLFVTDGPLYTIIRGPDRIQLHSSTMFECLSRCKPSCNYTWTAENQTHHSKIIDVSVESWRESLTLTCTATNIITNSTEVTQKTLSVTENTAAPLRMNLMSAFVIALSLHFT</sequence>
<evidence type="ECO:0000256" key="3">
    <source>
        <dbReference type="ARBA" id="ARBA00023180"/>
    </source>
</evidence>
<feature type="non-terminal residue" evidence="6">
    <location>
        <position position="306"/>
    </location>
</feature>
<dbReference type="InterPro" id="IPR052598">
    <property type="entry name" value="IgSF_CEA-related"/>
</dbReference>
<keyword evidence="1" id="KW-0732">Signal</keyword>
<evidence type="ECO:0000256" key="4">
    <source>
        <dbReference type="ARBA" id="ARBA00023319"/>
    </source>
</evidence>
<dbReference type="AlphaFoldDB" id="A0A9W7T9B9"/>
<keyword evidence="2" id="KW-1015">Disulfide bond</keyword>
<feature type="domain" description="Ig-like" evidence="5">
    <location>
        <begin position="202"/>
        <end position="280"/>
    </location>
</feature>
<dbReference type="PROSITE" id="PS50835">
    <property type="entry name" value="IG_LIKE"/>
    <property type="match status" value="1"/>
</dbReference>
<gene>
    <name evidence="6" type="ORF">IRJ41_020252</name>
</gene>
<comment type="caution">
    <text evidence="6">The sequence shown here is derived from an EMBL/GenBank/DDBJ whole genome shotgun (WGS) entry which is preliminary data.</text>
</comment>
<keyword evidence="7" id="KW-1185">Reference proteome</keyword>